<sequence length="38" mass="4284">MAERLGKIEAKLDRVLAQGERSENVVEPDLEALCGWAW</sequence>
<dbReference type="EMBL" id="JACIFV010000023">
    <property type="protein sequence ID" value="MBB4194882.1"/>
    <property type="molecule type" value="Genomic_DNA"/>
</dbReference>
<protein>
    <submittedName>
        <fullName evidence="1">Uncharacterized protein</fullName>
    </submittedName>
</protein>
<comment type="caution">
    <text evidence="1">The sequence shown here is derived from an EMBL/GenBank/DDBJ whole genome shotgun (WGS) entry which is preliminary data.</text>
</comment>
<proteinExistence type="predicted"/>
<accession>A0A7W6QC94</accession>
<dbReference type="Proteomes" id="UP000524492">
    <property type="component" value="Unassembled WGS sequence"/>
</dbReference>
<organism evidence="1 2">
    <name type="scientific">Rhizobium aethiopicum</name>
    <dbReference type="NCBI Taxonomy" id="1138170"/>
    <lineage>
        <taxon>Bacteria</taxon>
        <taxon>Pseudomonadati</taxon>
        <taxon>Pseudomonadota</taxon>
        <taxon>Alphaproteobacteria</taxon>
        <taxon>Hyphomicrobiales</taxon>
        <taxon>Rhizobiaceae</taxon>
        <taxon>Rhizobium/Agrobacterium group</taxon>
        <taxon>Rhizobium</taxon>
    </lineage>
</organism>
<evidence type="ECO:0000313" key="2">
    <source>
        <dbReference type="Proteomes" id="UP000524492"/>
    </source>
</evidence>
<name>A0A7W6QC94_9HYPH</name>
<evidence type="ECO:0000313" key="1">
    <source>
        <dbReference type="EMBL" id="MBB4194882.1"/>
    </source>
</evidence>
<dbReference type="AlphaFoldDB" id="A0A7W6QC94"/>
<gene>
    <name evidence="1" type="ORF">GGD53_005065</name>
</gene>
<reference evidence="1 2" key="1">
    <citation type="submission" date="2020-08" db="EMBL/GenBank/DDBJ databases">
        <title>Genomic Encyclopedia of Type Strains, Phase IV (KMG-V): Genome sequencing to study the core and pangenomes of soil and plant-associated prokaryotes.</title>
        <authorList>
            <person name="Whitman W."/>
        </authorList>
    </citation>
    <scope>NUCLEOTIDE SEQUENCE [LARGE SCALE GENOMIC DNA]</scope>
    <source>
        <strain evidence="1 2">SEMIA 4074</strain>
    </source>
</reference>
<keyword evidence="2" id="KW-1185">Reference proteome</keyword>